<proteinExistence type="predicted"/>
<dbReference type="AlphaFoldDB" id="A0A4R6FPF3"/>
<sequence>MSGRGEAGPGHQAISERPFGHWPGSADTRGGARIGAIPEARHRDRGPGYERVQIGVTPVVPASRRRTPPPAIGWDPANQPSNQETRRGGRVVGLGLPPAHPLPTPNGGDGRTDRTDRPASFRPLAMLGREKPRPDRPGGANLEPWREDQIAGRNRRWAAITAQRPAPISPAMMPVLPANHPSACATEYLASAAGIAKSAASAALA</sequence>
<accession>A0A4R6FPF3</accession>
<dbReference type="EMBL" id="SNWD01000004">
    <property type="protein sequence ID" value="TDN83529.1"/>
    <property type="molecule type" value="Genomic_DNA"/>
</dbReference>
<protein>
    <submittedName>
        <fullName evidence="2">Uncharacterized protein</fullName>
    </submittedName>
</protein>
<dbReference type="Proteomes" id="UP000295493">
    <property type="component" value="Unassembled WGS sequence"/>
</dbReference>
<name>A0A4R6FPF3_9SPHN</name>
<comment type="caution">
    <text evidence="2">The sequence shown here is derived from an EMBL/GenBank/DDBJ whole genome shotgun (WGS) entry which is preliminary data.</text>
</comment>
<gene>
    <name evidence="2" type="ORF">EV664_10412</name>
</gene>
<keyword evidence="3" id="KW-1185">Reference proteome</keyword>
<feature type="compositionally biased region" description="Basic and acidic residues" evidence="1">
    <location>
        <begin position="110"/>
        <end position="119"/>
    </location>
</feature>
<evidence type="ECO:0000256" key="1">
    <source>
        <dbReference type="SAM" id="MobiDB-lite"/>
    </source>
</evidence>
<feature type="region of interest" description="Disordered" evidence="1">
    <location>
        <begin position="1"/>
        <end position="149"/>
    </location>
</feature>
<reference evidence="2 3" key="1">
    <citation type="submission" date="2019-03" db="EMBL/GenBank/DDBJ databases">
        <title>Genomic Encyclopedia of Type Strains, Phase IV (KMG-IV): sequencing the most valuable type-strain genomes for metagenomic binning, comparative biology and taxonomic classification.</title>
        <authorList>
            <person name="Goeker M."/>
        </authorList>
    </citation>
    <scope>NUCLEOTIDE SEQUENCE [LARGE SCALE GENOMIC DNA]</scope>
    <source>
        <strain evidence="2 3">DSM 25059</strain>
    </source>
</reference>
<organism evidence="2 3">
    <name type="scientific">Stakelama pacifica</name>
    <dbReference type="NCBI Taxonomy" id="517720"/>
    <lineage>
        <taxon>Bacteria</taxon>
        <taxon>Pseudomonadati</taxon>
        <taxon>Pseudomonadota</taxon>
        <taxon>Alphaproteobacteria</taxon>
        <taxon>Sphingomonadales</taxon>
        <taxon>Sphingomonadaceae</taxon>
        <taxon>Stakelama</taxon>
    </lineage>
</organism>
<feature type="compositionally biased region" description="Basic and acidic residues" evidence="1">
    <location>
        <begin position="39"/>
        <end position="48"/>
    </location>
</feature>
<evidence type="ECO:0000313" key="2">
    <source>
        <dbReference type="EMBL" id="TDN83529.1"/>
    </source>
</evidence>
<evidence type="ECO:0000313" key="3">
    <source>
        <dbReference type="Proteomes" id="UP000295493"/>
    </source>
</evidence>